<feature type="domain" description="TonB-dependent receptor plug" evidence="9">
    <location>
        <begin position="134"/>
        <end position="262"/>
    </location>
</feature>
<dbReference type="Proteomes" id="UP001172083">
    <property type="component" value="Unassembled WGS sequence"/>
</dbReference>
<dbReference type="InterPro" id="IPR012910">
    <property type="entry name" value="Plug_dom"/>
</dbReference>
<keyword evidence="5" id="KW-0732">Signal</keyword>
<dbReference type="InterPro" id="IPR023996">
    <property type="entry name" value="TonB-dep_OMP_SusC/RagA"/>
</dbReference>
<dbReference type="EMBL" id="JAUJEB010000003">
    <property type="protein sequence ID" value="MDN5213508.1"/>
    <property type="molecule type" value="Genomic_DNA"/>
</dbReference>
<evidence type="ECO:0000256" key="8">
    <source>
        <dbReference type="PROSITE-ProRule" id="PRU01360"/>
    </source>
</evidence>
<keyword evidence="2 8" id="KW-0813">Transport</keyword>
<protein>
    <submittedName>
        <fullName evidence="10">SusC/RagA family TonB-linked outer membrane protein</fullName>
    </submittedName>
</protein>
<keyword evidence="11" id="KW-1185">Reference proteome</keyword>
<evidence type="ECO:0000259" key="9">
    <source>
        <dbReference type="Pfam" id="PF07715"/>
    </source>
</evidence>
<dbReference type="InterPro" id="IPR039426">
    <property type="entry name" value="TonB-dep_rcpt-like"/>
</dbReference>
<sequence length="1001" mass="109708">MLKNYKALKRPIFWRILVVVLCLQNSTTLMAQVTYTLSGKVTDASTGEPLIGATLQLENTTVGTVTDVDGNYKLNIDLPSGDYQLKISSIGYEVLSQNISLNNQVDISLDISLQEDYLRLNEVVVTGTSVATSKRQLGNAISTISKDDIASSGSLGIDGALSGKITGAVITQNSGNPAGGISIRLRGASTINGQSDPLYIVDGVIVNNGSGVINDGSTELLDLGGYSQNRLVDINPNDIEKIEVIKGAAAAAIYGSRASNGVVQIFTKRGSQGKPKFTFSTNFLISEVRKKIDVNETPLVWEDAFDNDNLNTRPAQRFDYQDYFFVTGTGTDNYLSLSGGDDKSKYFLSASYFDNEGIIRNTDFQRISGRARVDQTINDWIALSFGLNYSYSESNDIPNGGISAAYGALTGFVFSDNSIDDRPDESGIYPVTSPLVARTNPREAVDRFEFGQKTNRLIGDLQLNLTPFEGFGIDYILGVDTYNQSGIGFIPVGNTSPNPNGFARRAELNFLQLNNDLNFRYEKDITESIKSTSSAGLTVQFDRRESLGVSSEFLSPVSKTTDGGSVTDRIDFRAERVIRGAFLQQTFGFFNKLFLTGAIRVDGASSFGEDERSQFYPKASASYVISEEDFWKSSFGPVINNFKIRASWGQSGNLTGLGPFERFTNYNPVPINGQTGLVPSNQLGNSAIRPEQQTEVEFGVDLGLLNNRLGLEFTYYNQDVEDLLLTNTQATTTGFGLRTENVGEMSNRGIELLIRALAIQRDNFRWNITATYSRNKNEVNGIANDDLLRLPGSFNISVAQNGEALGVFFGTYYARESDGSISLDSGQRPLRALDSNGSIDRKIIGDPNPDFTASLINELEYKNFSFRVQFDAIQGFDVFNFDRRLLNNVIFGGGEGVGRELAGEQVKGFGRAEANVFEEFIEDGSFIKLRELGISYSARPDFLGISNLRFSFIGRNLFSIDDYTGWDPEINAPGQSNGVRGFIFASVPIPRTYQFGVTATF</sequence>
<comment type="caution">
    <text evidence="10">The sequence shown here is derived from an EMBL/GenBank/DDBJ whole genome shotgun (WGS) entry which is preliminary data.</text>
</comment>
<dbReference type="Gene3D" id="2.170.130.10">
    <property type="entry name" value="TonB-dependent receptor, plug domain"/>
    <property type="match status" value="1"/>
</dbReference>
<comment type="similarity">
    <text evidence="8">Belongs to the TonB-dependent receptor family.</text>
</comment>
<evidence type="ECO:0000313" key="10">
    <source>
        <dbReference type="EMBL" id="MDN5213508.1"/>
    </source>
</evidence>
<accession>A0ABT8L6X7</accession>
<keyword evidence="3 8" id="KW-1134">Transmembrane beta strand</keyword>
<evidence type="ECO:0000256" key="1">
    <source>
        <dbReference type="ARBA" id="ARBA00004571"/>
    </source>
</evidence>
<evidence type="ECO:0000256" key="2">
    <source>
        <dbReference type="ARBA" id="ARBA00022448"/>
    </source>
</evidence>
<evidence type="ECO:0000313" key="11">
    <source>
        <dbReference type="Proteomes" id="UP001172083"/>
    </source>
</evidence>
<name>A0ABT8L6X7_9BACT</name>
<dbReference type="Pfam" id="PF07715">
    <property type="entry name" value="Plug"/>
    <property type="match status" value="1"/>
</dbReference>
<evidence type="ECO:0000256" key="4">
    <source>
        <dbReference type="ARBA" id="ARBA00022692"/>
    </source>
</evidence>
<dbReference type="Pfam" id="PF13715">
    <property type="entry name" value="CarbopepD_reg_2"/>
    <property type="match status" value="1"/>
</dbReference>
<proteinExistence type="inferred from homology"/>
<comment type="subcellular location">
    <subcellularLocation>
        <location evidence="1 8">Cell outer membrane</location>
        <topology evidence="1 8">Multi-pass membrane protein</topology>
    </subcellularLocation>
</comment>
<evidence type="ECO:0000256" key="3">
    <source>
        <dbReference type="ARBA" id="ARBA00022452"/>
    </source>
</evidence>
<evidence type="ECO:0000256" key="5">
    <source>
        <dbReference type="ARBA" id="ARBA00022729"/>
    </source>
</evidence>
<dbReference type="RefSeq" id="WP_346758846.1">
    <property type="nucleotide sequence ID" value="NZ_JAUJEB010000003.1"/>
</dbReference>
<gene>
    <name evidence="10" type="ORF">QQ020_15665</name>
</gene>
<dbReference type="Gene3D" id="2.60.40.1120">
    <property type="entry name" value="Carboxypeptidase-like, regulatory domain"/>
    <property type="match status" value="1"/>
</dbReference>
<dbReference type="InterPro" id="IPR008969">
    <property type="entry name" value="CarboxyPept-like_regulatory"/>
</dbReference>
<organism evidence="10 11">
    <name type="scientific">Agaribacillus aureus</name>
    <dbReference type="NCBI Taxonomy" id="3051825"/>
    <lineage>
        <taxon>Bacteria</taxon>
        <taxon>Pseudomonadati</taxon>
        <taxon>Bacteroidota</taxon>
        <taxon>Cytophagia</taxon>
        <taxon>Cytophagales</taxon>
        <taxon>Splendidivirgaceae</taxon>
        <taxon>Agaribacillus</taxon>
    </lineage>
</organism>
<dbReference type="SUPFAM" id="SSF56935">
    <property type="entry name" value="Porins"/>
    <property type="match status" value="1"/>
</dbReference>
<dbReference type="InterPro" id="IPR023997">
    <property type="entry name" value="TonB-dep_OMP_SusC/RagA_CS"/>
</dbReference>
<dbReference type="InterPro" id="IPR037066">
    <property type="entry name" value="Plug_dom_sf"/>
</dbReference>
<dbReference type="InterPro" id="IPR036942">
    <property type="entry name" value="Beta-barrel_TonB_sf"/>
</dbReference>
<reference evidence="10" key="1">
    <citation type="submission" date="2023-06" db="EMBL/GenBank/DDBJ databases">
        <title>Genomic of Agaribacillus aureum.</title>
        <authorList>
            <person name="Wang G."/>
        </authorList>
    </citation>
    <scope>NUCLEOTIDE SEQUENCE</scope>
    <source>
        <strain evidence="10">BMA12</strain>
    </source>
</reference>
<dbReference type="PANTHER" id="PTHR30069">
    <property type="entry name" value="TONB-DEPENDENT OUTER MEMBRANE RECEPTOR"/>
    <property type="match status" value="1"/>
</dbReference>
<dbReference type="PROSITE" id="PS52016">
    <property type="entry name" value="TONB_DEPENDENT_REC_3"/>
    <property type="match status" value="1"/>
</dbReference>
<keyword evidence="6 8" id="KW-0472">Membrane</keyword>
<keyword evidence="7 8" id="KW-0998">Cell outer membrane</keyword>
<dbReference type="Gene3D" id="2.40.170.20">
    <property type="entry name" value="TonB-dependent receptor, beta-barrel domain"/>
    <property type="match status" value="1"/>
</dbReference>
<evidence type="ECO:0000256" key="7">
    <source>
        <dbReference type="ARBA" id="ARBA00023237"/>
    </source>
</evidence>
<dbReference type="NCBIfam" id="TIGR04056">
    <property type="entry name" value="OMP_RagA_SusC"/>
    <property type="match status" value="1"/>
</dbReference>
<dbReference type="SUPFAM" id="SSF49464">
    <property type="entry name" value="Carboxypeptidase regulatory domain-like"/>
    <property type="match status" value="1"/>
</dbReference>
<keyword evidence="4 8" id="KW-0812">Transmembrane</keyword>
<dbReference type="PANTHER" id="PTHR30069:SF29">
    <property type="entry name" value="HEMOGLOBIN AND HEMOGLOBIN-HAPTOGLOBIN-BINDING PROTEIN 1-RELATED"/>
    <property type="match status" value="1"/>
</dbReference>
<dbReference type="NCBIfam" id="TIGR04057">
    <property type="entry name" value="SusC_RagA_signa"/>
    <property type="match status" value="1"/>
</dbReference>
<evidence type="ECO:0000256" key="6">
    <source>
        <dbReference type="ARBA" id="ARBA00023136"/>
    </source>
</evidence>